<name>U7D5I5_9BACT</name>
<evidence type="ECO:0000256" key="6">
    <source>
        <dbReference type="PIRSR" id="PIRSR001430-2"/>
    </source>
</evidence>
<dbReference type="GO" id="GO:0031119">
    <property type="term" value="P:tRNA pseudouridine synthesis"/>
    <property type="evidence" value="ECO:0007669"/>
    <property type="project" value="UniProtKB-UniRule"/>
</dbReference>
<protein>
    <recommendedName>
        <fullName evidence="4">tRNA pseudouridine synthase A</fullName>
        <ecNumber evidence="4">5.4.99.12</ecNumber>
    </recommendedName>
    <alternativeName>
        <fullName evidence="4">tRNA pseudouridine(38-40) synthase</fullName>
    </alternativeName>
    <alternativeName>
        <fullName evidence="4">tRNA pseudouridylate synthase I</fullName>
    </alternativeName>
    <alternativeName>
        <fullName evidence="4">tRNA-uridine isomerase I</fullName>
    </alternativeName>
</protein>
<evidence type="ECO:0000256" key="2">
    <source>
        <dbReference type="ARBA" id="ARBA00022694"/>
    </source>
</evidence>
<dbReference type="NCBIfam" id="TIGR00071">
    <property type="entry name" value="hisT_truA"/>
    <property type="match status" value="1"/>
</dbReference>
<evidence type="ECO:0000256" key="1">
    <source>
        <dbReference type="ARBA" id="ARBA00009375"/>
    </source>
</evidence>
<dbReference type="PIRSF" id="PIRSF001430">
    <property type="entry name" value="tRNA_psdUrid_synth"/>
    <property type="match status" value="1"/>
</dbReference>
<keyword evidence="3 4" id="KW-0413">Isomerase</keyword>
<dbReference type="InterPro" id="IPR020103">
    <property type="entry name" value="PsdUridine_synth_cat_dom_sf"/>
</dbReference>
<organism evidence="9 10">
    <name type="scientific">Chitinivibrio alkaliphilus ACht1</name>
    <dbReference type="NCBI Taxonomy" id="1313304"/>
    <lineage>
        <taxon>Bacteria</taxon>
        <taxon>Pseudomonadati</taxon>
        <taxon>Fibrobacterota</taxon>
        <taxon>Chitinivibrionia</taxon>
        <taxon>Chitinivibrionales</taxon>
        <taxon>Chitinivibrionaceae</taxon>
        <taxon>Chitinivibrio</taxon>
    </lineage>
</organism>
<evidence type="ECO:0000259" key="8">
    <source>
        <dbReference type="Pfam" id="PF01416"/>
    </source>
</evidence>
<comment type="caution">
    <text evidence="4">Lacks conserved residue(s) required for the propagation of feature annotation.</text>
</comment>
<dbReference type="Gene3D" id="3.30.70.580">
    <property type="entry name" value="Pseudouridine synthase I, catalytic domain, N-terminal subdomain"/>
    <property type="match status" value="1"/>
</dbReference>
<feature type="binding site" evidence="4 6">
    <location>
        <position position="110"/>
    </location>
    <ligand>
        <name>substrate</name>
    </ligand>
</feature>
<evidence type="ECO:0000256" key="5">
    <source>
        <dbReference type="PIRSR" id="PIRSR001430-1"/>
    </source>
</evidence>
<dbReference type="PANTHER" id="PTHR11142">
    <property type="entry name" value="PSEUDOURIDYLATE SYNTHASE"/>
    <property type="match status" value="1"/>
</dbReference>
<comment type="subunit">
    <text evidence="4">Homodimer.</text>
</comment>
<dbReference type="STRING" id="1313304.CALK_1232"/>
<dbReference type="InterPro" id="IPR001406">
    <property type="entry name" value="PsdUridine_synth_TruA"/>
</dbReference>
<dbReference type="Proteomes" id="UP000017148">
    <property type="component" value="Unassembled WGS sequence"/>
</dbReference>
<dbReference type="Pfam" id="PF01416">
    <property type="entry name" value="PseudoU_synth_1"/>
    <property type="match status" value="2"/>
</dbReference>
<dbReference type="EC" id="5.4.99.12" evidence="4"/>
<accession>U7D5I5</accession>
<dbReference type="RefSeq" id="WP_022636708.1">
    <property type="nucleotide sequence ID" value="NZ_ASJR01000009.1"/>
</dbReference>
<dbReference type="Gene3D" id="3.30.70.660">
    <property type="entry name" value="Pseudouridine synthase I, catalytic domain, C-terminal subdomain"/>
    <property type="match status" value="1"/>
</dbReference>
<comment type="similarity">
    <text evidence="1 4 7">Belongs to the tRNA pseudouridine synthase TruA family.</text>
</comment>
<dbReference type="OrthoDB" id="9811823at2"/>
<comment type="function">
    <text evidence="4">Formation of pseudouridine at positions 38, 39 and 40 in the anticodon stem and loop of transfer RNAs.</text>
</comment>
<proteinExistence type="inferred from homology"/>
<keyword evidence="10" id="KW-1185">Reference proteome</keyword>
<reference evidence="9 10" key="1">
    <citation type="journal article" date="2013" name="Environ. Microbiol.">
        <title>Genome analysis of Chitinivibrio alkaliphilus gen. nov., sp. nov., a novel extremely haloalkaliphilic anaerobic chitinolytic bacterium from the candidate phylum Termite Group 3.</title>
        <authorList>
            <person name="Sorokin D.Y."/>
            <person name="Gumerov V.M."/>
            <person name="Rakitin A.L."/>
            <person name="Beletsky A.V."/>
            <person name="Damste J.S."/>
            <person name="Muyzer G."/>
            <person name="Mardanov A.V."/>
            <person name="Ravin N.V."/>
        </authorList>
    </citation>
    <scope>NUCLEOTIDE SEQUENCE [LARGE SCALE GENOMIC DNA]</scope>
    <source>
        <strain evidence="9 10">ACht1</strain>
    </source>
</reference>
<keyword evidence="2 4" id="KW-0819">tRNA processing</keyword>
<dbReference type="eggNOG" id="COG0101">
    <property type="taxonomic scope" value="Bacteria"/>
</dbReference>
<evidence type="ECO:0000313" key="10">
    <source>
        <dbReference type="Proteomes" id="UP000017148"/>
    </source>
</evidence>
<dbReference type="PATRIC" id="fig|1313304.3.peg.1178"/>
<dbReference type="SUPFAM" id="SSF55120">
    <property type="entry name" value="Pseudouridine synthase"/>
    <property type="match status" value="1"/>
</dbReference>
<feature type="domain" description="Pseudouridine synthase I TruA alpha/beta" evidence="8">
    <location>
        <begin position="146"/>
        <end position="243"/>
    </location>
</feature>
<feature type="active site" description="Nucleophile" evidence="4 5">
    <location>
        <position position="52"/>
    </location>
</feature>
<dbReference type="EMBL" id="ASJR01000009">
    <property type="protein sequence ID" value="ERP31789.1"/>
    <property type="molecule type" value="Genomic_DNA"/>
</dbReference>
<dbReference type="GO" id="GO:0003723">
    <property type="term" value="F:RNA binding"/>
    <property type="evidence" value="ECO:0007669"/>
    <property type="project" value="InterPro"/>
</dbReference>
<evidence type="ECO:0000256" key="7">
    <source>
        <dbReference type="RuleBase" id="RU003792"/>
    </source>
</evidence>
<dbReference type="CDD" id="cd02570">
    <property type="entry name" value="PseudoU_synth_EcTruA"/>
    <property type="match status" value="1"/>
</dbReference>
<sequence>MNRYFARVEYDGTEFAGWQVQPDQRTVQGSIEKALAVYLQSPIRVVGAGRTDAGVHGRGQALHFDTEHTLSSKSALRALNSLLPDDVALYDLSPVTSDFHARFSACSRRYRYYLSTEKHPLSHRFYSRVSYPVDWTRFSEELSCLPGERIFTSLCSSRCYTDNHRCRITEATLTQLDDTHFVVSLTADRFLYNMVRNIVGTVIDISRGYLEEGILEILEKRDRSAAGVTAPARGLVLEYVSYDT</sequence>
<dbReference type="InterPro" id="IPR020097">
    <property type="entry name" value="PsdUridine_synth_TruA_a/b_dom"/>
</dbReference>
<evidence type="ECO:0000256" key="4">
    <source>
        <dbReference type="HAMAP-Rule" id="MF_00171"/>
    </source>
</evidence>
<dbReference type="GO" id="GO:0160147">
    <property type="term" value="F:tRNA pseudouridine(38-40) synthase activity"/>
    <property type="evidence" value="ECO:0007669"/>
    <property type="project" value="UniProtKB-EC"/>
</dbReference>
<dbReference type="HAMAP" id="MF_00171">
    <property type="entry name" value="TruA"/>
    <property type="match status" value="1"/>
</dbReference>
<dbReference type="AlphaFoldDB" id="U7D5I5"/>
<feature type="domain" description="Pseudouridine synthase I TruA alpha/beta" evidence="8">
    <location>
        <begin position="8"/>
        <end position="103"/>
    </location>
</feature>
<dbReference type="InterPro" id="IPR020094">
    <property type="entry name" value="TruA/RsuA/RluB/E/F_N"/>
</dbReference>
<dbReference type="InterPro" id="IPR020095">
    <property type="entry name" value="PsdUridine_synth_TruA_C"/>
</dbReference>
<gene>
    <name evidence="4" type="primary">truA</name>
    <name evidence="9" type="ORF">CALK_1232</name>
</gene>
<evidence type="ECO:0000256" key="3">
    <source>
        <dbReference type="ARBA" id="ARBA00023235"/>
    </source>
</evidence>
<dbReference type="PANTHER" id="PTHR11142:SF0">
    <property type="entry name" value="TRNA PSEUDOURIDINE SYNTHASE-LIKE 1"/>
    <property type="match status" value="1"/>
</dbReference>
<comment type="catalytic activity">
    <reaction evidence="4 7">
        <text>uridine(38/39/40) in tRNA = pseudouridine(38/39/40) in tRNA</text>
        <dbReference type="Rhea" id="RHEA:22376"/>
        <dbReference type="Rhea" id="RHEA-COMP:10085"/>
        <dbReference type="Rhea" id="RHEA-COMP:10087"/>
        <dbReference type="ChEBI" id="CHEBI:65314"/>
        <dbReference type="ChEBI" id="CHEBI:65315"/>
        <dbReference type="EC" id="5.4.99.12"/>
    </reaction>
</comment>
<dbReference type="FunFam" id="3.30.70.580:FF:000001">
    <property type="entry name" value="tRNA pseudouridine synthase A"/>
    <property type="match status" value="1"/>
</dbReference>
<evidence type="ECO:0000313" key="9">
    <source>
        <dbReference type="EMBL" id="ERP31789.1"/>
    </source>
</evidence>
<comment type="caution">
    <text evidence="9">The sequence shown here is derived from an EMBL/GenBank/DDBJ whole genome shotgun (WGS) entry which is preliminary data.</text>
</comment>